<evidence type="ECO:0000313" key="3">
    <source>
        <dbReference type="Proteomes" id="UP001139488"/>
    </source>
</evidence>
<protein>
    <recommendedName>
        <fullName evidence="4">BNR repeat-containing family member</fullName>
    </recommendedName>
</protein>
<dbReference type="AlphaFoldDB" id="A0A9X1WBZ3"/>
<dbReference type="PROSITE" id="PS51257">
    <property type="entry name" value="PROKAR_LIPOPROTEIN"/>
    <property type="match status" value="1"/>
</dbReference>
<keyword evidence="3" id="KW-1185">Reference proteome</keyword>
<reference evidence="2" key="1">
    <citation type="submission" date="2021-11" db="EMBL/GenBank/DDBJ databases">
        <title>Vibrio ZSDE26 sp. nov. and Vibrio ZSDZ34 sp. nov., isolated from coastal seawater in Qingdao.</title>
        <authorList>
            <person name="Zhang P."/>
        </authorList>
    </citation>
    <scope>NUCLEOTIDE SEQUENCE</scope>
    <source>
        <strain evidence="2">ZSDZ34</strain>
    </source>
</reference>
<keyword evidence="1" id="KW-0732">Signal</keyword>
<accession>A0A9X1WBZ3</accession>
<evidence type="ECO:0000313" key="2">
    <source>
        <dbReference type="EMBL" id="MCJ2375840.1"/>
    </source>
</evidence>
<dbReference type="Proteomes" id="UP001139488">
    <property type="component" value="Unassembled WGS sequence"/>
</dbReference>
<comment type="caution">
    <text evidence="2">The sequence shown here is derived from an EMBL/GenBank/DDBJ whole genome shotgun (WGS) entry which is preliminary data.</text>
</comment>
<organism evidence="2 3">
    <name type="scientific">Vibrio gelatinilyticus</name>
    <dbReference type="NCBI Taxonomy" id="2893468"/>
    <lineage>
        <taxon>Bacteria</taxon>
        <taxon>Pseudomonadati</taxon>
        <taxon>Pseudomonadota</taxon>
        <taxon>Gammaproteobacteria</taxon>
        <taxon>Vibrionales</taxon>
        <taxon>Vibrionaceae</taxon>
        <taxon>Vibrio</taxon>
    </lineage>
</organism>
<evidence type="ECO:0008006" key="4">
    <source>
        <dbReference type="Google" id="ProtNLM"/>
    </source>
</evidence>
<name>A0A9X1WBZ3_9VIBR</name>
<dbReference type="EMBL" id="JAJNNZ010000002">
    <property type="protein sequence ID" value="MCJ2375840.1"/>
    <property type="molecule type" value="Genomic_DNA"/>
</dbReference>
<feature type="chain" id="PRO_5040892104" description="BNR repeat-containing family member" evidence="1">
    <location>
        <begin position="21"/>
        <end position="632"/>
    </location>
</feature>
<dbReference type="RefSeq" id="WP_244355229.1">
    <property type="nucleotide sequence ID" value="NZ_JAJNNZ010000002.1"/>
</dbReference>
<gene>
    <name evidence="2" type="ORF">LNL84_03240</name>
</gene>
<proteinExistence type="predicted"/>
<evidence type="ECO:0000256" key="1">
    <source>
        <dbReference type="SAM" id="SignalP"/>
    </source>
</evidence>
<feature type="signal peptide" evidence="1">
    <location>
        <begin position="1"/>
        <end position="20"/>
    </location>
</feature>
<sequence>MFSKKCFSLLLTIASLTLLGCGEDKSSPAPPTPKPVEPACQVNWDESVQDLNRTWVRSVYDHSCNEHTLSQNAFAVSSQSGNHIQYQNIFDRERELYGYNPRFIPGRPYFDASNSPWMIVNNMNQLDNSELPAKHVDPVTGSDTGKALHALTYDDRVYSSLYSDSAPCSSCDSYLVRMTNEGKWVSISLRQLEQEFDFRQNGDGLDGYRYRYIEQVYFQDNGDVFFKLDHGVIRYQASTQTWHGYKKNWTAQMEMVGNGTQPPLFIKADTNNNRYTLNRLLVTHSGELEWQAETINLGLSLGLYRGSSAVVWHDSTLHIAGMSHDTNINNREDYNTGQYYVRYQLGSGIEESSDTTDIVFMGWSGSTSQSSPDSHNQPILLLDSTQRIHFISGAHNHQIWHRASLQPVSDAQWNNNRQRWSAGVTSDDKFTSGPMSPVSRYPSDVPLQSGVDYVGQEFGRYTYVHAQIGKDDRLYIAMRNTASSDEPQGYRLEWITGEPLGNGHYNWQDHGVIVQPNWSQYSNYTQKLHIDRQGNLYLLYTYEIQNFSDTSWYNRQARISKQTQTQCAELSSASDCIDVKTTHYSLWPSEVLDGSPSRYSQAFQHDPVLLFSRDHGLTWSLATTEHFKGNLQ</sequence>